<dbReference type="RefSeq" id="WP_015358307.1">
    <property type="nucleotide sequence ID" value="NC_020134.1"/>
</dbReference>
<proteinExistence type="predicted"/>
<name>L7VHW0_THES1</name>
<dbReference type="PATRIC" id="fig|1121335.3.peg.577"/>
<dbReference type="KEGG" id="css:Cst_c05930"/>
<evidence type="ECO:0000313" key="2">
    <source>
        <dbReference type="Proteomes" id="UP000011220"/>
    </source>
</evidence>
<dbReference type="Pfam" id="PF12655">
    <property type="entry name" value="CDIF630_02480-like"/>
    <property type="match status" value="1"/>
</dbReference>
<keyword evidence="2" id="KW-1185">Reference proteome</keyword>
<protein>
    <submittedName>
        <fullName evidence="1">Uncharacterized protein</fullName>
    </submittedName>
</protein>
<dbReference type="EMBL" id="CP004044">
    <property type="protein sequence ID" value="AGC67615.1"/>
    <property type="molecule type" value="Genomic_DNA"/>
</dbReference>
<evidence type="ECO:0000313" key="1">
    <source>
        <dbReference type="EMBL" id="AGC67615.1"/>
    </source>
</evidence>
<gene>
    <name evidence="1" type="ordered locus">Cst_c05930</name>
</gene>
<dbReference type="AlphaFoldDB" id="L7VHW0"/>
<dbReference type="KEGG" id="csd:Clst_0568"/>
<dbReference type="STRING" id="1121335.Cst_c05930"/>
<organism evidence="1 2">
    <name type="scientific">Thermoclostridium stercorarium (strain ATCC 35414 / DSM 8532 / NCIMB 11754)</name>
    <name type="common">Clostridium stercorarium</name>
    <dbReference type="NCBI Taxonomy" id="1121335"/>
    <lineage>
        <taxon>Bacteria</taxon>
        <taxon>Bacillati</taxon>
        <taxon>Bacillota</taxon>
        <taxon>Clostridia</taxon>
        <taxon>Eubacteriales</taxon>
        <taxon>Oscillospiraceae</taxon>
        <taxon>Thermoclostridium</taxon>
    </lineage>
</organism>
<accession>L7VHW0</accession>
<reference evidence="1 2" key="1">
    <citation type="journal article" date="2013" name="Genome Announc.">
        <title>Complete genome sequence of Clostridium stercorarium subsp. stercorarium strain DSM 8532, a thermophilic degrader of plant cell wall fibers.</title>
        <authorList>
            <person name="Poehlein A."/>
            <person name="Zverlov V.V."/>
            <person name="Daniel R."/>
            <person name="Schwarz W.H."/>
            <person name="Liebl W."/>
        </authorList>
    </citation>
    <scope>NUCLEOTIDE SEQUENCE [LARGE SCALE GENOMIC DNA]</scope>
    <source>
        <strain evidence="2">ATCC 35414 / DSM 8532 / NCIMB 11754</strain>
    </source>
</reference>
<sequence length="53" mass="6340">MIRKQKKLDPDKLKEWRTLAIAEVHEELPETKVPIPSEMNVEIEKEFVDENHK</sequence>
<dbReference type="InterPro" id="IPR024209">
    <property type="entry name" value="CDIF630_02480-like"/>
</dbReference>
<dbReference type="Proteomes" id="UP000011220">
    <property type="component" value="Chromosome"/>
</dbReference>